<dbReference type="Gene3D" id="3.30.70.100">
    <property type="match status" value="1"/>
</dbReference>
<dbReference type="Proteomes" id="UP001055156">
    <property type="component" value="Unassembled WGS sequence"/>
</dbReference>
<proteinExistence type="predicted"/>
<keyword evidence="4" id="KW-1185">Reference proteome</keyword>
<dbReference type="InterPro" id="IPR036163">
    <property type="entry name" value="HMA_dom_sf"/>
</dbReference>
<name>A0ABQ4T4W6_METOR</name>
<evidence type="ECO:0000313" key="4">
    <source>
        <dbReference type="Proteomes" id="UP001055156"/>
    </source>
</evidence>
<gene>
    <name evidence="3" type="ORF">LKMONMHP_0521</name>
</gene>
<dbReference type="CDD" id="cd00371">
    <property type="entry name" value="HMA"/>
    <property type="match status" value="1"/>
</dbReference>
<keyword evidence="1" id="KW-0479">Metal-binding</keyword>
<dbReference type="RefSeq" id="WP_238309607.1">
    <property type="nucleotide sequence ID" value="NZ_BPQV01000001.1"/>
</dbReference>
<feature type="domain" description="HMA" evidence="2">
    <location>
        <begin position="6"/>
        <end position="69"/>
    </location>
</feature>
<dbReference type="Pfam" id="PF00403">
    <property type="entry name" value="HMA"/>
    <property type="match status" value="1"/>
</dbReference>
<dbReference type="InterPro" id="IPR017969">
    <property type="entry name" value="Heavy-metal-associated_CS"/>
</dbReference>
<organism evidence="3 4">
    <name type="scientific">Methylobacterium organophilum</name>
    <dbReference type="NCBI Taxonomy" id="410"/>
    <lineage>
        <taxon>Bacteria</taxon>
        <taxon>Pseudomonadati</taxon>
        <taxon>Pseudomonadota</taxon>
        <taxon>Alphaproteobacteria</taxon>
        <taxon>Hyphomicrobiales</taxon>
        <taxon>Methylobacteriaceae</taxon>
        <taxon>Methylobacterium</taxon>
    </lineage>
</organism>
<sequence>MDGNRSELLMAVEGMTCAGCAEAVRRTIRRLDPGAEVRVDLETGRVSALTGARGEEVARALTGAGYAATAIVR</sequence>
<accession>A0ABQ4T4W6</accession>
<evidence type="ECO:0000256" key="1">
    <source>
        <dbReference type="ARBA" id="ARBA00022723"/>
    </source>
</evidence>
<evidence type="ECO:0000259" key="2">
    <source>
        <dbReference type="PROSITE" id="PS50846"/>
    </source>
</evidence>
<dbReference type="InterPro" id="IPR006121">
    <property type="entry name" value="HMA_dom"/>
</dbReference>
<reference evidence="3" key="1">
    <citation type="journal article" date="2021" name="Front. Microbiol.">
        <title>Comprehensive Comparative Genomics and Phenotyping of Methylobacterium Species.</title>
        <authorList>
            <person name="Alessa O."/>
            <person name="Ogura Y."/>
            <person name="Fujitani Y."/>
            <person name="Takami H."/>
            <person name="Hayashi T."/>
            <person name="Sahin N."/>
            <person name="Tani A."/>
        </authorList>
    </citation>
    <scope>NUCLEOTIDE SEQUENCE</scope>
    <source>
        <strain evidence="3">NBRC 15689</strain>
    </source>
</reference>
<dbReference type="EMBL" id="BPQV01000001">
    <property type="protein sequence ID" value="GJE25682.1"/>
    <property type="molecule type" value="Genomic_DNA"/>
</dbReference>
<dbReference type="PROSITE" id="PS01047">
    <property type="entry name" value="HMA_1"/>
    <property type="match status" value="1"/>
</dbReference>
<reference evidence="3" key="2">
    <citation type="submission" date="2021-08" db="EMBL/GenBank/DDBJ databases">
        <authorList>
            <person name="Tani A."/>
            <person name="Ola A."/>
            <person name="Ogura Y."/>
            <person name="Katsura K."/>
            <person name="Hayashi T."/>
        </authorList>
    </citation>
    <scope>NUCLEOTIDE SEQUENCE</scope>
    <source>
        <strain evidence="3">NBRC 15689</strain>
    </source>
</reference>
<dbReference type="PROSITE" id="PS50846">
    <property type="entry name" value="HMA_2"/>
    <property type="match status" value="1"/>
</dbReference>
<evidence type="ECO:0000313" key="3">
    <source>
        <dbReference type="EMBL" id="GJE25682.1"/>
    </source>
</evidence>
<protein>
    <recommendedName>
        <fullName evidence="2">HMA domain-containing protein</fullName>
    </recommendedName>
</protein>
<dbReference type="SUPFAM" id="SSF55008">
    <property type="entry name" value="HMA, heavy metal-associated domain"/>
    <property type="match status" value="1"/>
</dbReference>
<comment type="caution">
    <text evidence="3">The sequence shown here is derived from an EMBL/GenBank/DDBJ whole genome shotgun (WGS) entry which is preliminary data.</text>
</comment>